<dbReference type="EMBL" id="JAGTXO010000004">
    <property type="protein sequence ID" value="KAG8468437.1"/>
    <property type="molecule type" value="Genomic_DNA"/>
</dbReference>
<name>A0A8J5XU41_DIALT</name>
<feature type="domain" description="FAD dependent oxidoreductase" evidence="1">
    <location>
        <begin position="9"/>
        <end position="377"/>
    </location>
</feature>
<keyword evidence="3" id="KW-1185">Reference proteome</keyword>
<gene>
    <name evidence="2" type="ORF">KFE25_013520</name>
</gene>
<sequence>MAAGAARYDAAVVGAGVIGLTTAYALSRAGLRVAVLERGAEVASGASWMSSGQVEPERVDHLVEYGNPLELGISGIARVASRHPHWLALYLHYRARTLASPGLSERMTADIRALGRCGIRTAREWDAGRVPGVFRFGRSSIVSSCAFPVDPTDPELLGVATFRAHQIATGSPRAMCVALEQICRERGVDFHLQRSCEGLRVRASSREAPALKLVEAIETPSGPLHAARVVVCTGLSADLLFPHVPVYGLIREYAYAGASAGLFGTDDVLMASLPKPAPGQHAYVCLLETASRRTLRLGGGAIVSPCPPPLSAFGQIAHRLKGHGEPLEDWVGCRAVSPDGAPIVGLVGGFANLYANCGQSFWGWTLSFGCADVLAELIARDAPVPPTLDPARWSVRARLSRPHE</sequence>
<evidence type="ECO:0000259" key="1">
    <source>
        <dbReference type="Pfam" id="PF01266"/>
    </source>
</evidence>
<dbReference type="GO" id="GO:0005737">
    <property type="term" value="C:cytoplasm"/>
    <property type="evidence" value="ECO:0007669"/>
    <property type="project" value="TreeGrafter"/>
</dbReference>
<dbReference type="PANTHER" id="PTHR13847">
    <property type="entry name" value="SARCOSINE DEHYDROGENASE-RELATED"/>
    <property type="match status" value="1"/>
</dbReference>
<evidence type="ECO:0000313" key="3">
    <source>
        <dbReference type="Proteomes" id="UP000751190"/>
    </source>
</evidence>
<dbReference type="Gene3D" id="3.30.9.10">
    <property type="entry name" value="D-Amino Acid Oxidase, subunit A, domain 2"/>
    <property type="match status" value="1"/>
</dbReference>
<evidence type="ECO:0000313" key="2">
    <source>
        <dbReference type="EMBL" id="KAG8468437.1"/>
    </source>
</evidence>
<proteinExistence type="predicted"/>
<accession>A0A8J5XU41</accession>
<dbReference type="OrthoDB" id="498204at2759"/>
<dbReference type="OMA" id="QATHDWI"/>
<reference evidence="2" key="1">
    <citation type="submission" date="2021-05" db="EMBL/GenBank/DDBJ databases">
        <title>The genome of the haptophyte Pavlova lutheri (Diacronema luteri, Pavlovales) - a model for lipid biosynthesis in eukaryotic algae.</title>
        <authorList>
            <person name="Hulatt C.J."/>
            <person name="Posewitz M.C."/>
        </authorList>
    </citation>
    <scope>NUCLEOTIDE SEQUENCE</scope>
    <source>
        <strain evidence="2">NIVA-4/92</strain>
    </source>
</reference>
<comment type="caution">
    <text evidence="2">The sequence shown here is derived from an EMBL/GenBank/DDBJ whole genome shotgun (WGS) entry which is preliminary data.</text>
</comment>
<dbReference type="InterPro" id="IPR006076">
    <property type="entry name" value="FAD-dep_OxRdtase"/>
</dbReference>
<dbReference type="Gene3D" id="3.50.50.60">
    <property type="entry name" value="FAD/NAD(P)-binding domain"/>
    <property type="match status" value="2"/>
</dbReference>
<organism evidence="2 3">
    <name type="scientific">Diacronema lutheri</name>
    <name type="common">Unicellular marine alga</name>
    <name type="synonym">Monochrysis lutheri</name>
    <dbReference type="NCBI Taxonomy" id="2081491"/>
    <lineage>
        <taxon>Eukaryota</taxon>
        <taxon>Haptista</taxon>
        <taxon>Haptophyta</taxon>
        <taxon>Pavlovophyceae</taxon>
        <taxon>Pavlovales</taxon>
        <taxon>Pavlovaceae</taxon>
        <taxon>Diacronema</taxon>
    </lineage>
</organism>
<dbReference type="Pfam" id="PF01266">
    <property type="entry name" value="DAO"/>
    <property type="match status" value="1"/>
</dbReference>
<dbReference type="SUPFAM" id="SSF51905">
    <property type="entry name" value="FAD/NAD(P)-binding domain"/>
    <property type="match status" value="1"/>
</dbReference>
<dbReference type="AlphaFoldDB" id="A0A8J5XU41"/>
<protein>
    <recommendedName>
        <fullName evidence="1">FAD dependent oxidoreductase domain-containing protein</fullName>
    </recommendedName>
</protein>
<dbReference type="Proteomes" id="UP000751190">
    <property type="component" value="Unassembled WGS sequence"/>
</dbReference>
<dbReference type="InterPro" id="IPR036188">
    <property type="entry name" value="FAD/NAD-bd_sf"/>
</dbReference>